<dbReference type="Proteomes" id="UP000029554">
    <property type="component" value="Unassembled WGS sequence"/>
</dbReference>
<name>A0A095U0S6_9FLAO</name>
<dbReference type="NCBIfam" id="TIGR04183">
    <property type="entry name" value="Por_Secre_tail"/>
    <property type="match status" value="1"/>
</dbReference>
<organism evidence="4 5">
    <name type="scientific">Flavobacterium aquatile LMG 4008 = ATCC 11947</name>
    <dbReference type="NCBI Taxonomy" id="1453498"/>
    <lineage>
        <taxon>Bacteria</taxon>
        <taxon>Pseudomonadati</taxon>
        <taxon>Bacteroidota</taxon>
        <taxon>Flavobacteriia</taxon>
        <taxon>Flavobacteriales</taxon>
        <taxon>Flavobacteriaceae</taxon>
        <taxon>Flavobacterium</taxon>
    </lineage>
</organism>
<keyword evidence="1 2" id="KW-0732">Signal</keyword>
<sequence length="296" mass="31653">MKKTLLKAINCTALFLVTFSAYAQTPGTLTFTYNQPQPTSPAPNAGIKNVLAVWIENGTGTFIKTKYRFVSNSTKDHLPTWAVKSGGALTNATTATCNTTDAISGATCTATATTAGTIPAGSIRPTAFGTKTITWDGKNVVGTINGTTVADGTYKVWVESSWVDSGSNNHNELIGFTFTKGPASVHLTPTGDTYINGVVIDWVPSALSVADVQFQEPSVVIYPVPSSGIFNLSLKNDLKNIKVFNLLGQIVYSENNITPSYQTIKILDLTNLSNGNYVISLENDYGISNYEVIIDK</sequence>
<feature type="chain" id="PRO_5001910985" description="Secretion system C-terminal sorting domain-containing protein" evidence="2">
    <location>
        <begin position="24"/>
        <end position="296"/>
    </location>
</feature>
<evidence type="ECO:0000313" key="5">
    <source>
        <dbReference type="Proteomes" id="UP000029554"/>
    </source>
</evidence>
<protein>
    <recommendedName>
        <fullName evidence="3">Secretion system C-terminal sorting domain-containing protein</fullName>
    </recommendedName>
</protein>
<dbReference type="AlphaFoldDB" id="A0A095U0S6"/>
<comment type="caution">
    <text evidence="4">The sequence shown here is derived from an EMBL/GenBank/DDBJ whole genome shotgun (WGS) entry which is preliminary data.</text>
</comment>
<reference evidence="4 5" key="1">
    <citation type="submission" date="2014-09" db="EMBL/GenBank/DDBJ databases">
        <title>Whole Genome Shotgun of Flavobacterium aquatile LMG 4008.</title>
        <authorList>
            <person name="Gale A.N."/>
            <person name="Pipes S.E."/>
            <person name="Newman J.D."/>
        </authorList>
    </citation>
    <scope>NUCLEOTIDE SEQUENCE [LARGE SCALE GENOMIC DNA]</scope>
    <source>
        <strain evidence="4 5">LMG 4008</strain>
    </source>
</reference>
<dbReference type="STRING" id="1453498.LG45_07930"/>
<feature type="signal peptide" evidence="2">
    <location>
        <begin position="1"/>
        <end position="23"/>
    </location>
</feature>
<dbReference type="InterPro" id="IPR026444">
    <property type="entry name" value="Secre_tail"/>
</dbReference>
<feature type="domain" description="Secretion system C-terminal sorting" evidence="3">
    <location>
        <begin position="221"/>
        <end position="286"/>
    </location>
</feature>
<proteinExistence type="predicted"/>
<evidence type="ECO:0000256" key="2">
    <source>
        <dbReference type="SAM" id="SignalP"/>
    </source>
</evidence>
<evidence type="ECO:0000259" key="3">
    <source>
        <dbReference type="Pfam" id="PF18962"/>
    </source>
</evidence>
<keyword evidence="5" id="KW-1185">Reference proteome</keyword>
<dbReference type="Pfam" id="PF18962">
    <property type="entry name" value="Por_Secre_tail"/>
    <property type="match status" value="1"/>
</dbReference>
<dbReference type="OrthoDB" id="1330274at2"/>
<gene>
    <name evidence="4" type="ORF">LG45_07930</name>
</gene>
<dbReference type="eggNOG" id="COG3656">
    <property type="taxonomic scope" value="Bacteria"/>
</dbReference>
<dbReference type="Gene3D" id="2.60.40.4070">
    <property type="match status" value="1"/>
</dbReference>
<evidence type="ECO:0000256" key="1">
    <source>
        <dbReference type="ARBA" id="ARBA00022729"/>
    </source>
</evidence>
<dbReference type="EMBL" id="JRHH01000003">
    <property type="protein sequence ID" value="KGD68213.1"/>
    <property type="molecule type" value="Genomic_DNA"/>
</dbReference>
<dbReference type="RefSeq" id="WP_035125882.1">
    <property type="nucleotide sequence ID" value="NZ_JRHH01000003.1"/>
</dbReference>
<accession>A0A095U0S6</accession>
<evidence type="ECO:0000313" key="4">
    <source>
        <dbReference type="EMBL" id="KGD68213.1"/>
    </source>
</evidence>